<dbReference type="InterPro" id="IPR029000">
    <property type="entry name" value="Cyclophilin-like_dom_sf"/>
</dbReference>
<dbReference type="GO" id="GO:0006457">
    <property type="term" value="P:protein folding"/>
    <property type="evidence" value="ECO:0007669"/>
    <property type="project" value="InterPro"/>
</dbReference>
<evidence type="ECO:0000313" key="7">
    <source>
        <dbReference type="Proteomes" id="UP000243719"/>
    </source>
</evidence>
<evidence type="ECO:0000313" key="6">
    <source>
        <dbReference type="EMBL" id="SDV49663.1"/>
    </source>
</evidence>
<dbReference type="SUPFAM" id="SSF50891">
    <property type="entry name" value="Cyclophilin-like"/>
    <property type="match status" value="1"/>
</dbReference>
<evidence type="ECO:0000256" key="3">
    <source>
        <dbReference type="ARBA" id="ARBA00023235"/>
    </source>
</evidence>
<comment type="catalytic activity">
    <reaction evidence="4">
        <text>[protein]-peptidylproline (omega=180) = [protein]-peptidylproline (omega=0)</text>
        <dbReference type="Rhea" id="RHEA:16237"/>
        <dbReference type="Rhea" id="RHEA-COMP:10747"/>
        <dbReference type="Rhea" id="RHEA-COMP:10748"/>
        <dbReference type="ChEBI" id="CHEBI:83833"/>
        <dbReference type="ChEBI" id="CHEBI:83834"/>
        <dbReference type="EC" id="5.2.1.8"/>
    </reaction>
</comment>
<dbReference type="PRINTS" id="PR00153">
    <property type="entry name" value="CSAPPISMRASE"/>
</dbReference>
<comment type="function">
    <text evidence="4">PPIases accelerate the folding of proteins. It catalyzes the cis-trans isomerization of proline imidic peptide bonds in oligopeptides.</text>
</comment>
<comment type="similarity">
    <text evidence="1 4">Belongs to the cyclophilin-type PPIase family.</text>
</comment>
<dbReference type="PROSITE" id="PS50072">
    <property type="entry name" value="CSA_PPIASE_2"/>
    <property type="match status" value="1"/>
</dbReference>
<dbReference type="PANTHER" id="PTHR43246">
    <property type="entry name" value="PEPTIDYL-PROLYL CIS-TRANS ISOMERASE CYP38, CHLOROPLASTIC"/>
    <property type="match status" value="1"/>
</dbReference>
<dbReference type="InterPro" id="IPR002130">
    <property type="entry name" value="Cyclophilin-type_PPIase_dom"/>
</dbReference>
<keyword evidence="3 4" id="KW-0413">Isomerase</keyword>
<dbReference type="InterPro" id="IPR020892">
    <property type="entry name" value="Cyclophilin-type_PPIase_CS"/>
</dbReference>
<proteinExistence type="inferred from homology"/>
<dbReference type="InterPro" id="IPR044665">
    <property type="entry name" value="E_coli_cyclophilin_A-like"/>
</dbReference>
<dbReference type="GO" id="GO:0003755">
    <property type="term" value="F:peptidyl-prolyl cis-trans isomerase activity"/>
    <property type="evidence" value="ECO:0007669"/>
    <property type="project" value="UniProtKB-UniRule"/>
</dbReference>
<accession>A0A1H2PSS8</accession>
<evidence type="ECO:0000256" key="1">
    <source>
        <dbReference type="ARBA" id="ARBA00007365"/>
    </source>
</evidence>
<feature type="domain" description="PPIase cyclophilin-type" evidence="5">
    <location>
        <begin position="92"/>
        <end position="246"/>
    </location>
</feature>
<organism evidence="6 7">
    <name type="scientific">Chitinasiproducens palmae</name>
    <dbReference type="NCBI Taxonomy" id="1770053"/>
    <lineage>
        <taxon>Bacteria</taxon>
        <taxon>Pseudomonadati</taxon>
        <taxon>Pseudomonadota</taxon>
        <taxon>Betaproteobacteria</taxon>
        <taxon>Burkholderiales</taxon>
        <taxon>Burkholderiaceae</taxon>
        <taxon>Chitinasiproducens</taxon>
    </lineage>
</organism>
<evidence type="ECO:0000256" key="4">
    <source>
        <dbReference type="RuleBase" id="RU363019"/>
    </source>
</evidence>
<protein>
    <recommendedName>
        <fullName evidence="4">Peptidyl-prolyl cis-trans isomerase</fullName>
        <shortName evidence="4">PPIase</shortName>
        <ecNumber evidence="4">5.2.1.8</ecNumber>
    </recommendedName>
</protein>
<sequence length="249" mass="26129">MCRLNGRRDASAVPATVARTGTLAGTAPIFPPETRMAPDQNRLSRAAASPLRRLALRAAVAAGMTVTALAGTSSSALAQAAPGAQPEVAFTTTMGEFRVALDPARAPKTVANFLSYVKSGQYDGTVFHRVIPGFMVQAGGYDAALNEKPTRAPIPIESQNGLKNSAGTLAMARTADPNSATAQFFINTVDNPNLDYPRPDGNGYAVFGKVVAGMDVIKRIEAVPTTRHGAMANVPTRQVVIEQARIVKP</sequence>
<dbReference type="EC" id="5.2.1.8" evidence="4"/>
<evidence type="ECO:0000259" key="5">
    <source>
        <dbReference type="PROSITE" id="PS50072"/>
    </source>
</evidence>
<dbReference type="AlphaFoldDB" id="A0A1H2PSS8"/>
<dbReference type="Gene3D" id="2.40.100.10">
    <property type="entry name" value="Cyclophilin-like"/>
    <property type="match status" value="1"/>
</dbReference>
<keyword evidence="2 4" id="KW-0697">Rotamase</keyword>
<dbReference type="PROSITE" id="PS00170">
    <property type="entry name" value="CSA_PPIASE_1"/>
    <property type="match status" value="1"/>
</dbReference>
<dbReference type="EMBL" id="FNLO01000009">
    <property type="protein sequence ID" value="SDV49663.1"/>
    <property type="molecule type" value="Genomic_DNA"/>
</dbReference>
<gene>
    <name evidence="6" type="ORF">SAMN05216551_10931</name>
</gene>
<reference evidence="7" key="1">
    <citation type="submission" date="2016-09" db="EMBL/GenBank/DDBJ databases">
        <authorList>
            <person name="Varghese N."/>
            <person name="Submissions S."/>
        </authorList>
    </citation>
    <scope>NUCLEOTIDE SEQUENCE [LARGE SCALE GENOMIC DNA]</scope>
    <source>
        <strain evidence="7">JS23</strain>
    </source>
</reference>
<dbReference type="Pfam" id="PF00160">
    <property type="entry name" value="Pro_isomerase"/>
    <property type="match status" value="1"/>
</dbReference>
<name>A0A1H2PSS8_9BURK</name>
<keyword evidence="7" id="KW-1185">Reference proteome</keyword>
<evidence type="ECO:0000256" key="2">
    <source>
        <dbReference type="ARBA" id="ARBA00023110"/>
    </source>
</evidence>
<dbReference type="Proteomes" id="UP000243719">
    <property type="component" value="Unassembled WGS sequence"/>
</dbReference>
<dbReference type="STRING" id="1770053.SAMN05216551_10931"/>